<dbReference type="Proteomes" id="UP000016931">
    <property type="component" value="Unassembled WGS sequence"/>
</dbReference>
<dbReference type="SUPFAM" id="SSF143865">
    <property type="entry name" value="CorA soluble domain-like"/>
    <property type="match status" value="1"/>
</dbReference>
<protein>
    <recommendedName>
        <fullName evidence="6">Cora-domain-containing protein</fullName>
    </recommendedName>
</protein>
<evidence type="ECO:0008006" key="6">
    <source>
        <dbReference type="Google" id="ProtNLM"/>
    </source>
</evidence>
<dbReference type="PANTHER" id="PTHR46494:SF1">
    <property type="entry name" value="CORA FAMILY METAL ION TRANSPORTER (EUROFUNG)"/>
    <property type="match status" value="1"/>
</dbReference>
<dbReference type="GO" id="GO:0015087">
    <property type="term" value="F:cobalt ion transmembrane transporter activity"/>
    <property type="evidence" value="ECO:0007669"/>
    <property type="project" value="TreeGrafter"/>
</dbReference>
<evidence type="ECO:0000313" key="4">
    <source>
        <dbReference type="EMBL" id="EMF17413.1"/>
    </source>
</evidence>
<proteinExistence type="predicted"/>
<comment type="subcellular location">
    <subcellularLocation>
        <location evidence="1">Cell membrane</location>
        <topology evidence="1">Multi-pass membrane protein</topology>
    </subcellularLocation>
</comment>
<dbReference type="GO" id="GO:0015095">
    <property type="term" value="F:magnesium ion transmembrane transporter activity"/>
    <property type="evidence" value="ECO:0007669"/>
    <property type="project" value="TreeGrafter"/>
</dbReference>
<gene>
    <name evidence="4" type="ORF">SEPMUDRAFT_160684</name>
</gene>
<dbReference type="HOGENOM" id="CLU_015417_2_0_1"/>
<keyword evidence="3" id="KW-1133">Transmembrane helix</keyword>
<feature type="transmembrane region" description="Helical" evidence="3">
    <location>
        <begin position="534"/>
        <end position="557"/>
    </location>
</feature>
<keyword evidence="3" id="KW-0812">Transmembrane</keyword>
<sequence length="618" mass="70182">MSPFIYSRALDQRTRGGIPRAQEYYASVEDINVQHSFYCLDEPSSLEQLVQSVRSNATKNFVLDFSDETAWTGIDIDSGGVAALMKAERPECLRTRWLNIWFPTKQKKLLEVLAQHYDFSPRLLALMCSDPKQSHHDEPRTNINRSVHTIPHLRRKAASLEVNSSGSSDVDELSVHSSSSSGGSMTEGNHFKIAADIWHYASIDMGRRYVCAGFNSLYGTHGATFNDNTSDGGVEAHLETSRLPHCTRVWTWLIITTDHTVISITEDPFPDTAGAYTALQQRILIETRRNPIYIFRSLSAVQEPLLDPLTLLPIRTRLGSSPDAHRRSDAPGLLYYYLFENFKNSYTMVTRKGNRYGVELANLRKSMVEQPTLKHVDRLDRIGNELGVLRRHYDAYLRIIDRLLEPQEHTLASLQNSQVAGFDDSGSTATVRPPMNDESLLREDESTSGVSLSWAALVRFRRLRDLIDLYALKEVEEYMKQKESLLAMASSFFIPTSLDYIHVDDMTHEADAGWQNLSLVAYQQSLHVERLTRAALLLTKATILFLPVSFMTGYFSVPLGHVEYSLTTYWVAFTACFSCTCVLLWHPTFLYAVAEGIWSLVRRSVWSRIMRLAKAQRD</sequence>
<evidence type="ECO:0000256" key="2">
    <source>
        <dbReference type="SAM" id="MobiDB-lite"/>
    </source>
</evidence>
<reference evidence="4 5" key="1">
    <citation type="journal article" date="2012" name="PLoS Pathog.">
        <title>Diverse lifestyles and strategies of plant pathogenesis encoded in the genomes of eighteen Dothideomycetes fungi.</title>
        <authorList>
            <person name="Ohm R.A."/>
            <person name="Feau N."/>
            <person name="Henrissat B."/>
            <person name="Schoch C.L."/>
            <person name="Horwitz B.A."/>
            <person name="Barry K.W."/>
            <person name="Condon B.J."/>
            <person name="Copeland A.C."/>
            <person name="Dhillon B."/>
            <person name="Glaser F."/>
            <person name="Hesse C.N."/>
            <person name="Kosti I."/>
            <person name="LaButti K."/>
            <person name="Lindquist E.A."/>
            <person name="Lucas S."/>
            <person name="Salamov A.A."/>
            <person name="Bradshaw R.E."/>
            <person name="Ciuffetti L."/>
            <person name="Hamelin R.C."/>
            <person name="Kema G.H.J."/>
            <person name="Lawrence C."/>
            <person name="Scott J.A."/>
            <person name="Spatafora J.W."/>
            <person name="Turgeon B.G."/>
            <person name="de Wit P.J.G.M."/>
            <person name="Zhong S."/>
            <person name="Goodwin S.B."/>
            <person name="Grigoriev I.V."/>
        </authorList>
    </citation>
    <scope>NUCLEOTIDE SEQUENCE [LARGE SCALE GENOMIC DNA]</scope>
    <source>
        <strain evidence="4 5">SO2202</strain>
    </source>
</reference>
<feature type="region of interest" description="Disordered" evidence="2">
    <location>
        <begin position="161"/>
        <end position="185"/>
    </location>
</feature>
<accession>N1QMY0</accession>
<feature type="transmembrane region" description="Helical" evidence="3">
    <location>
        <begin position="569"/>
        <end position="594"/>
    </location>
</feature>
<name>N1QMY0_SPHMS</name>
<dbReference type="OMA" id="FGTRWIN"/>
<dbReference type="GO" id="GO:0005886">
    <property type="term" value="C:plasma membrane"/>
    <property type="evidence" value="ECO:0007669"/>
    <property type="project" value="UniProtKB-SubCell"/>
</dbReference>
<keyword evidence="5" id="KW-1185">Reference proteome</keyword>
<dbReference type="PANTHER" id="PTHR46494">
    <property type="entry name" value="CORA FAMILY METAL ION TRANSPORTER (EUROFUNG)"/>
    <property type="match status" value="1"/>
</dbReference>
<dbReference type="GeneID" id="27905040"/>
<keyword evidence="3" id="KW-0472">Membrane</keyword>
<feature type="compositionally biased region" description="Low complexity" evidence="2">
    <location>
        <begin position="175"/>
        <end position="184"/>
    </location>
</feature>
<evidence type="ECO:0000256" key="3">
    <source>
        <dbReference type="SAM" id="Phobius"/>
    </source>
</evidence>
<dbReference type="GO" id="GO:0050897">
    <property type="term" value="F:cobalt ion binding"/>
    <property type="evidence" value="ECO:0007669"/>
    <property type="project" value="TreeGrafter"/>
</dbReference>
<dbReference type="InterPro" id="IPR045861">
    <property type="entry name" value="CorA_cytoplasmic_dom"/>
</dbReference>
<dbReference type="GO" id="GO:0000287">
    <property type="term" value="F:magnesium ion binding"/>
    <property type="evidence" value="ECO:0007669"/>
    <property type="project" value="TreeGrafter"/>
</dbReference>
<dbReference type="AlphaFoldDB" id="N1QMY0"/>
<organism evidence="4 5">
    <name type="scientific">Sphaerulina musiva (strain SO2202)</name>
    <name type="common">Poplar stem canker fungus</name>
    <name type="synonym">Septoria musiva</name>
    <dbReference type="NCBI Taxonomy" id="692275"/>
    <lineage>
        <taxon>Eukaryota</taxon>
        <taxon>Fungi</taxon>
        <taxon>Dikarya</taxon>
        <taxon>Ascomycota</taxon>
        <taxon>Pezizomycotina</taxon>
        <taxon>Dothideomycetes</taxon>
        <taxon>Dothideomycetidae</taxon>
        <taxon>Mycosphaerellales</taxon>
        <taxon>Mycosphaerellaceae</taxon>
        <taxon>Sphaerulina</taxon>
    </lineage>
</organism>
<evidence type="ECO:0000313" key="5">
    <source>
        <dbReference type="Proteomes" id="UP000016931"/>
    </source>
</evidence>
<dbReference type="OrthoDB" id="5430812at2759"/>
<evidence type="ECO:0000256" key="1">
    <source>
        <dbReference type="ARBA" id="ARBA00004651"/>
    </source>
</evidence>
<dbReference type="RefSeq" id="XP_016765534.1">
    <property type="nucleotide sequence ID" value="XM_016907903.1"/>
</dbReference>
<dbReference type="STRING" id="692275.N1QMY0"/>
<dbReference type="EMBL" id="KB456260">
    <property type="protein sequence ID" value="EMF17413.1"/>
    <property type="molecule type" value="Genomic_DNA"/>
</dbReference>
<dbReference type="eggNOG" id="ENOG502S0UJ">
    <property type="taxonomic scope" value="Eukaryota"/>
</dbReference>